<proteinExistence type="predicted"/>
<accession>A0ABR0GYA3</accession>
<keyword evidence="2" id="KW-1185">Reference proteome</keyword>
<protein>
    <submittedName>
        <fullName evidence="1">Uncharacterized protein</fullName>
    </submittedName>
</protein>
<organism evidence="1 2">
    <name type="scientific">Podospora pseudocomata</name>
    <dbReference type="NCBI Taxonomy" id="2093779"/>
    <lineage>
        <taxon>Eukaryota</taxon>
        <taxon>Fungi</taxon>
        <taxon>Dikarya</taxon>
        <taxon>Ascomycota</taxon>
        <taxon>Pezizomycotina</taxon>
        <taxon>Sordariomycetes</taxon>
        <taxon>Sordariomycetidae</taxon>
        <taxon>Sordariales</taxon>
        <taxon>Podosporaceae</taxon>
        <taxon>Podospora</taxon>
    </lineage>
</organism>
<evidence type="ECO:0000313" key="1">
    <source>
        <dbReference type="EMBL" id="KAK4660594.1"/>
    </source>
</evidence>
<dbReference type="EMBL" id="JAFFHA010000001">
    <property type="protein sequence ID" value="KAK4660594.1"/>
    <property type="molecule type" value="Genomic_DNA"/>
</dbReference>
<gene>
    <name evidence="1" type="ORF">QC762_120411</name>
</gene>
<name>A0ABR0GYA3_9PEZI</name>
<reference evidence="1 2" key="1">
    <citation type="journal article" date="2023" name="bioRxiv">
        <title>High-quality genome assemblies of four members of thePodospora anserinaspecies complex.</title>
        <authorList>
            <person name="Ament-Velasquez S.L."/>
            <person name="Vogan A.A."/>
            <person name="Wallerman O."/>
            <person name="Hartmann F."/>
            <person name="Gautier V."/>
            <person name="Silar P."/>
            <person name="Giraud T."/>
            <person name="Johannesson H."/>
        </authorList>
    </citation>
    <scope>NUCLEOTIDE SEQUENCE [LARGE SCALE GENOMIC DNA]</scope>
    <source>
        <strain evidence="1 2">CBS 415.72m</strain>
    </source>
</reference>
<evidence type="ECO:0000313" key="2">
    <source>
        <dbReference type="Proteomes" id="UP001323405"/>
    </source>
</evidence>
<dbReference type="RefSeq" id="XP_062749564.1">
    <property type="nucleotide sequence ID" value="XM_062886472.1"/>
</dbReference>
<sequence>MHDATNHLPYIFPQPSPQQVPWGGDLLLLIIFLPRRCCFQTLQIYTMADIQQIHNTIRAIAHDKAHISIAHIIYQQNASRLRVLLDTVAVRHGFTTGTVTKAMVGPVGPGNFSPLVAGWVYRHLWNLRQSDKMLQDIMNPREYDNQRYNNDQLRSWTNTILHSHVHQQKLEEIAKELNGIPQEVRTRLRRVILENAKIQQRIGRIENTPGGVDVAALLDDSDEGSSGDEDTC</sequence>
<dbReference type="Proteomes" id="UP001323405">
    <property type="component" value="Unassembled WGS sequence"/>
</dbReference>
<dbReference type="GeneID" id="87906381"/>
<comment type="caution">
    <text evidence="1">The sequence shown here is derived from an EMBL/GenBank/DDBJ whole genome shotgun (WGS) entry which is preliminary data.</text>
</comment>